<dbReference type="AlphaFoldDB" id="A0A0L0CU40"/>
<dbReference type="Proteomes" id="UP000037069">
    <property type="component" value="Unassembled WGS sequence"/>
</dbReference>
<keyword evidence="2" id="KW-1185">Reference proteome</keyword>
<comment type="caution">
    <text evidence="1">The sequence shown here is derived from an EMBL/GenBank/DDBJ whole genome shotgun (WGS) entry which is preliminary data.</text>
</comment>
<evidence type="ECO:0000313" key="1">
    <source>
        <dbReference type="EMBL" id="KNC34869.1"/>
    </source>
</evidence>
<protein>
    <recommendedName>
        <fullName evidence="3">DUF4371 domain-containing protein</fullName>
    </recommendedName>
</protein>
<dbReference type="EMBL" id="JRES01000018">
    <property type="protein sequence ID" value="KNC34869.1"/>
    <property type="molecule type" value="Genomic_DNA"/>
</dbReference>
<gene>
    <name evidence="1" type="ORF">FF38_11114</name>
</gene>
<accession>A0A0L0CU40</accession>
<proteinExistence type="predicted"/>
<name>A0A0L0CU40_LUCCU</name>
<dbReference type="OMA" id="TRIKHAN"/>
<dbReference type="OrthoDB" id="10023262at2759"/>
<sequence length="184" mass="21187">MPPQYQQKFRREWLDHVKLKGWLTQYENDPSKSYCKYCKCVLAGKLSDLINHSESQKHKSSASIRGSCWRKLDFKPEKADSSKKQEIALALFTCQHSSNNSVDHLTELCKSNFEDGKQIRMYRTKCTNIIKNVLSPHFMKELRIDIGNSKYSILIDESTDVGVVKLLEIENADSEGIAKVIIEE</sequence>
<evidence type="ECO:0008006" key="3">
    <source>
        <dbReference type="Google" id="ProtNLM"/>
    </source>
</evidence>
<organism evidence="1 2">
    <name type="scientific">Lucilia cuprina</name>
    <name type="common">Green bottle fly</name>
    <name type="synonym">Australian sheep blowfly</name>
    <dbReference type="NCBI Taxonomy" id="7375"/>
    <lineage>
        <taxon>Eukaryota</taxon>
        <taxon>Metazoa</taxon>
        <taxon>Ecdysozoa</taxon>
        <taxon>Arthropoda</taxon>
        <taxon>Hexapoda</taxon>
        <taxon>Insecta</taxon>
        <taxon>Pterygota</taxon>
        <taxon>Neoptera</taxon>
        <taxon>Endopterygota</taxon>
        <taxon>Diptera</taxon>
        <taxon>Brachycera</taxon>
        <taxon>Muscomorpha</taxon>
        <taxon>Oestroidea</taxon>
        <taxon>Calliphoridae</taxon>
        <taxon>Luciliinae</taxon>
        <taxon>Lucilia</taxon>
    </lineage>
</organism>
<reference evidence="1 2" key="1">
    <citation type="journal article" date="2015" name="Nat. Commun.">
        <title>Lucilia cuprina genome unlocks parasitic fly biology to underpin future interventions.</title>
        <authorList>
            <person name="Anstead C.A."/>
            <person name="Korhonen P.K."/>
            <person name="Young N.D."/>
            <person name="Hall R.S."/>
            <person name="Jex A.R."/>
            <person name="Murali S.C."/>
            <person name="Hughes D.S."/>
            <person name="Lee S.F."/>
            <person name="Perry T."/>
            <person name="Stroehlein A.J."/>
            <person name="Ansell B.R."/>
            <person name="Breugelmans B."/>
            <person name="Hofmann A."/>
            <person name="Qu J."/>
            <person name="Dugan S."/>
            <person name="Lee S.L."/>
            <person name="Chao H."/>
            <person name="Dinh H."/>
            <person name="Han Y."/>
            <person name="Doddapaneni H.V."/>
            <person name="Worley K.C."/>
            <person name="Muzny D.M."/>
            <person name="Ioannidis P."/>
            <person name="Waterhouse R.M."/>
            <person name="Zdobnov E.M."/>
            <person name="James P.J."/>
            <person name="Bagnall N.H."/>
            <person name="Kotze A.C."/>
            <person name="Gibbs R.A."/>
            <person name="Richards S."/>
            <person name="Batterham P."/>
            <person name="Gasser R.B."/>
        </authorList>
    </citation>
    <scope>NUCLEOTIDE SEQUENCE [LARGE SCALE GENOMIC DNA]</scope>
    <source>
        <strain evidence="1 2">LS</strain>
        <tissue evidence="1">Full body</tissue>
    </source>
</reference>
<evidence type="ECO:0000313" key="2">
    <source>
        <dbReference type="Proteomes" id="UP000037069"/>
    </source>
</evidence>